<evidence type="ECO:0000313" key="2">
    <source>
        <dbReference type="Proteomes" id="UP000005277"/>
    </source>
</evidence>
<name>F0H2C0_9FIRM</name>
<accession>F0H2C0</accession>
<reference evidence="1 2" key="1">
    <citation type="submission" date="2011-01" db="EMBL/GenBank/DDBJ databases">
        <authorList>
            <person name="Durkin A.S."/>
            <person name="Madupu R."/>
            <person name="Torralba M."/>
            <person name="Gillis M."/>
            <person name="Methe B."/>
            <person name="Sutton G."/>
            <person name="Nelson K.E."/>
        </authorList>
    </citation>
    <scope>NUCLEOTIDE SEQUENCE [LARGE SCALE GENOMIC DNA]</scope>
    <source>
        <strain evidence="1 2">ACS-025-V-Sch4</strain>
    </source>
</reference>
<dbReference type="Proteomes" id="UP000005277">
    <property type="component" value="Unassembled WGS sequence"/>
</dbReference>
<dbReference type="AlphaFoldDB" id="F0H2C0"/>
<dbReference type="EMBL" id="AEXN01000033">
    <property type="protein sequence ID" value="EGC83335.1"/>
    <property type="molecule type" value="Genomic_DNA"/>
</dbReference>
<protein>
    <submittedName>
        <fullName evidence="1">Uncharacterized protein</fullName>
    </submittedName>
</protein>
<proteinExistence type="predicted"/>
<dbReference type="RefSeq" id="WP_004818050.1">
    <property type="nucleotide sequence ID" value="NZ_AEXN01000033.1"/>
</dbReference>
<keyword evidence="2" id="KW-1185">Reference proteome</keyword>
<evidence type="ECO:0000313" key="1">
    <source>
        <dbReference type="EMBL" id="EGC83335.1"/>
    </source>
</evidence>
<dbReference type="OrthoDB" id="1690846at2"/>
<sequence>MLTYKEFKEKCPKLDLSEGIFLSLQRRIKRRIDFLTFERIDDNDLNLQKRVNEVIIDILNELYFSDIGFLKDNESDSSFNIKAETVGEYKIEYASANTLSSDKKDGLMASLIDERIREAFVHTGLMYRGIYEN</sequence>
<comment type="caution">
    <text evidence="1">The sequence shown here is derived from an EMBL/GenBank/DDBJ whole genome shotgun (WGS) entry which is preliminary data.</text>
</comment>
<gene>
    <name evidence="1" type="ORF">HMPREF9246_0280</name>
</gene>
<organism evidence="1 2">
    <name type="scientific">Anaerococcus hydrogenalis ACS-025-V-Sch4</name>
    <dbReference type="NCBI Taxonomy" id="879306"/>
    <lineage>
        <taxon>Bacteria</taxon>
        <taxon>Bacillati</taxon>
        <taxon>Bacillota</taxon>
        <taxon>Tissierellia</taxon>
        <taxon>Tissierellales</taxon>
        <taxon>Peptoniphilaceae</taxon>
        <taxon>Anaerococcus</taxon>
    </lineage>
</organism>